<dbReference type="EMBL" id="FORH01000002">
    <property type="protein sequence ID" value="SFJ14849.1"/>
    <property type="molecule type" value="Genomic_DNA"/>
</dbReference>
<evidence type="ECO:0000256" key="1">
    <source>
        <dbReference type="SAM" id="MobiDB-lite"/>
    </source>
</evidence>
<gene>
    <name evidence="2" type="ORF">SAMN04487991_1522</name>
</gene>
<accession>A0A1I3P080</accession>
<dbReference type="STRING" id="588602.SAMN04487991_1522"/>
<sequence length="896" mass="98652">MGPGCLIENLPGVRDVLMPANQAVKGLDDTKMPSDQAALRRFVQDLLALDFATLDQRFKAEDWRAFLNDALLVLKYARLGKPRPIGRLAELLRLCVALFDKPAADQGNWLGNVLAAPFVIPAALSGTGVENTVSDPSAPGVRAGLPKGLLAAIDDVLRLAGSEERARVLIETRFAAAGGQGNSEVERAVMRLRNHFVPARPRRPRLALTHISGVPVMADVAGPARSSPVASFGAEARNFLADLGIDALAWDVAHPGMAPGGTPDQEQDRGPSLLQPAGRSDLLLVKETLTGYRLADIEYISNTMIGETLEARKTRRATREEEFIERFESISENVEEVEKADSTAVRNAASDIVREDLATAGSVTVSSRGPTKITAEGSVAYDKSTETSAERAQEFARETIRRAIERTQETRQYSRRTLFRVETTQDDFRTSQVPPTADAHVTGIYQYLEKVSRARLYNYGERDLYDLIVPEPAALLWALSMSQPQARIPLLEPDADLYGELTVENIGDRLEEVIRAFGVFDIPAKPKDEQTVSYAASQTGKGNSAKLAASKDVSIPDGYVADTADIAISVETEGDISPNGGVSIADQTETWLIPENELDGNLASRQINLPLNGINGPQIPVAFNADNFSSITITVVVRCTVTDEYKRQWALKAFGKVTEAYERMRRNFETAVQQANALDTDRDVNIPSGTHRRLQRMIRFELQRAAIAIMRNDPPSFDLIRQLAVGGAPAEELHPIPDLDQLDTSGPEIRFLSQAFEWEHMTSILYPYFWGRRSEWKSTVLQTHADHEFGEFLRAGAARVQVPVTPGFEDLVKHYMETREVYGGNDMPSMGSPGYLSYVDERLSQDGAPGNERLWPPDNPAEWDIVRPTSFVMLRDAAKPGLPSWNPITGEPDEQP</sequence>
<dbReference type="AlphaFoldDB" id="A0A1I3P080"/>
<protein>
    <submittedName>
        <fullName evidence="2">Uncharacterized protein</fullName>
    </submittedName>
</protein>
<evidence type="ECO:0000313" key="3">
    <source>
        <dbReference type="Proteomes" id="UP000199630"/>
    </source>
</evidence>
<evidence type="ECO:0000313" key="2">
    <source>
        <dbReference type="EMBL" id="SFJ14849.1"/>
    </source>
</evidence>
<dbReference type="Proteomes" id="UP000199630">
    <property type="component" value="Unassembled WGS sequence"/>
</dbReference>
<reference evidence="3" key="1">
    <citation type="submission" date="2016-10" db="EMBL/GenBank/DDBJ databases">
        <authorList>
            <person name="Varghese N."/>
            <person name="Submissions S."/>
        </authorList>
    </citation>
    <scope>NUCLEOTIDE SEQUENCE [LARGE SCALE GENOMIC DNA]</scope>
    <source>
        <strain evidence="3">DSM 26471</strain>
    </source>
</reference>
<organism evidence="2 3">
    <name type="scientific">Celeribacter neptunius</name>
    <dbReference type="NCBI Taxonomy" id="588602"/>
    <lineage>
        <taxon>Bacteria</taxon>
        <taxon>Pseudomonadati</taxon>
        <taxon>Pseudomonadota</taxon>
        <taxon>Alphaproteobacteria</taxon>
        <taxon>Rhodobacterales</taxon>
        <taxon>Roseobacteraceae</taxon>
        <taxon>Celeribacter</taxon>
    </lineage>
</organism>
<feature type="region of interest" description="Disordered" evidence="1">
    <location>
        <begin position="254"/>
        <end position="276"/>
    </location>
</feature>
<name>A0A1I3P080_9RHOB</name>
<keyword evidence="3" id="KW-1185">Reference proteome</keyword>
<proteinExistence type="predicted"/>